<dbReference type="Proteomes" id="UP000034231">
    <property type="component" value="Unassembled WGS sequence"/>
</dbReference>
<feature type="transmembrane region" description="Helical" evidence="1">
    <location>
        <begin position="55"/>
        <end position="73"/>
    </location>
</feature>
<keyword evidence="1" id="KW-0472">Membrane</keyword>
<feature type="transmembrane region" description="Helical" evidence="1">
    <location>
        <begin position="79"/>
        <end position="101"/>
    </location>
</feature>
<organism evidence="2 3">
    <name type="scientific">Candidatus Shapirobacteria bacterium GW2011_GWE1_38_10</name>
    <dbReference type="NCBI Taxonomy" id="1618488"/>
    <lineage>
        <taxon>Bacteria</taxon>
        <taxon>Candidatus Shapironibacteriota</taxon>
    </lineage>
</organism>
<name>A0A0G0HYT0_9BACT</name>
<evidence type="ECO:0000313" key="2">
    <source>
        <dbReference type="EMBL" id="KKQ48228.1"/>
    </source>
</evidence>
<evidence type="ECO:0000256" key="1">
    <source>
        <dbReference type="SAM" id="Phobius"/>
    </source>
</evidence>
<feature type="transmembrane region" description="Helical" evidence="1">
    <location>
        <begin position="110"/>
        <end position="128"/>
    </location>
</feature>
<evidence type="ECO:0000313" key="3">
    <source>
        <dbReference type="Proteomes" id="UP000034231"/>
    </source>
</evidence>
<protein>
    <submittedName>
        <fullName evidence="2">Uncharacterized protein</fullName>
    </submittedName>
</protein>
<reference evidence="2 3" key="1">
    <citation type="journal article" date="2015" name="Nature">
        <title>rRNA introns, odd ribosomes, and small enigmatic genomes across a large radiation of phyla.</title>
        <authorList>
            <person name="Brown C.T."/>
            <person name="Hug L.A."/>
            <person name="Thomas B.C."/>
            <person name="Sharon I."/>
            <person name="Castelle C.J."/>
            <person name="Singh A."/>
            <person name="Wilkins M.J."/>
            <person name="Williams K.H."/>
            <person name="Banfield J.F."/>
        </authorList>
    </citation>
    <scope>NUCLEOTIDE SEQUENCE [LARGE SCALE GENOMIC DNA]</scope>
</reference>
<keyword evidence="1" id="KW-0812">Transmembrane</keyword>
<proteinExistence type="predicted"/>
<feature type="transmembrane region" description="Helical" evidence="1">
    <location>
        <begin position="31"/>
        <end position="48"/>
    </location>
</feature>
<accession>A0A0G0HYT0</accession>
<sequence length="271" mass="31641">MTPLERLTERQSELTMRIIQLSHLHPTEIKTILLVSIVIGGLMIIKGIKKFPKQHYLVSLSFTLLSLLFYLIYPQKLKYWYILGLSVPLILLVSIFLSWLLEIKNKGIRVLAYLIVFLHVYFGLSAQLEYLKNLNPISDDPSNLRNQLETIDWVYMEAKGGAFKVYSFVPSIYDHNYHYLFWWYGTKTYGYQPSEVAYLPDQPEYIQDEGVLWNKTKTFTDQSSIFLIIENKSSERFPGWNGQFVKLCPEKEITFPFPLTAVKLNTCTSNK</sequence>
<keyword evidence="1" id="KW-1133">Transmembrane helix</keyword>
<gene>
    <name evidence="2" type="ORF">US68_C0041G0006</name>
</gene>
<comment type="caution">
    <text evidence="2">The sequence shown here is derived from an EMBL/GenBank/DDBJ whole genome shotgun (WGS) entry which is preliminary data.</text>
</comment>
<dbReference type="EMBL" id="LBTX01000041">
    <property type="protein sequence ID" value="KKQ48228.1"/>
    <property type="molecule type" value="Genomic_DNA"/>
</dbReference>
<dbReference type="AlphaFoldDB" id="A0A0G0HYT0"/>